<name>A0ABX1LSL9_9CYAN</name>
<comment type="caution">
    <text evidence="2">The sequence shown here is derived from an EMBL/GenBank/DDBJ whole genome shotgun (WGS) entry which is preliminary data.</text>
</comment>
<feature type="compositionally biased region" description="Basic and acidic residues" evidence="1">
    <location>
        <begin position="1111"/>
        <end position="1126"/>
    </location>
</feature>
<accession>A0ABX1LSL9</accession>
<dbReference type="EMBL" id="JAAVJL010000001">
    <property type="protein sequence ID" value="NMF58491.1"/>
    <property type="molecule type" value="Genomic_DNA"/>
</dbReference>
<dbReference type="InterPro" id="IPR051082">
    <property type="entry name" value="Pentapeptide-BTB/POZ_domain"/>
</dbReference>
<feature type="compositionally biased region" description="Low complexity" evidence="1">
    <location>
        <begin position="992"/>
        <end position="1006"/>
    </location>
</feature>
<evidence type="ECO:0000256" key="1">
    <source>
        <dbReference type="SAM" id="MobiDB-lite"/>
    </source>
</evidence>
<keyword evidence="3" id="KW-1185">Reference proteome</keyword>
<feature type="compositionally biased region" description="Polar residues" evidence="1">
    <location>
        <begin position="723"/>
        <end position="743"/>
    </location>
</feature>
<feature type="compositionally biased region" description="Polar residues" evidence="1">
    <location>
        <begin position="918"/>
        <end position="936"/>
    </location>
</feature>
<feature type="compositionally biased region" description="Pro residues" evidence="1">
    <location>
        <begin position="979"/>
        <end position="991"/>
    </location>
</feature>
<feature type="region of interest" description="Disordered" evidence="1">
    <location>
        <begin position="918"/>
        <end position="945"/>
    </location>
</feature>
<sequence length="1524" mass="164475">MASNRNIPQKGQGANEPDKKQPNQQSASADAANVDWMIMSDLSTRIGGSSQAKQEQQAQNTSSNSAPKSASNQSLDDDLADLEWLRSLGLDEPIERSSDQKNTTSGRQTSSQNSNPVTDIDWLIVSDFKTRMDSSEEDFVDSLDQNTPVSNIVPQSSTSTDSLDSIIDDDLGLDSLEFMGDADFSELDSLDAFGFDNADSITGNELQDEIDITEGKILELSNLFDDNPSSDDVIGDDWDGILEESESAYSNQPTPSSLDIIEDNFEIPTQITGVASNEDIDENLGLFADQLSDSISQEDIVAETFNHDLALADLEEDNLQEVDLFTDSNVESFDHNLELADNSLDDQFIESITSNGFEDFLEDPQNPLIDEEINGLVENVADPLDDGFGEMQISESSDLQGIDNDEFWGDVPNLDAESSNASNISSNEVDVDNVFASDWEQSDVSSGDALDDAIWDSSANIASEDLSATSIDNAFGTFDDLAIAPSAESFAIADFAGEISDTDNAENVVINDDLAWSDELEAEISGGISNDDWNLDAAVEAVDTFSDSDFAAAEALIGDDVDHDAGSDVVNDAVSDVIDDVISDNIASDVIDDDLAWSADLEAEIANDIAWNEHNALSEESLEALASEQEHDFADVADNNLAEAFTEDGLNDDFDFGESLEDDFAIANDSNYLIDNSPIDDVIDEVALGNFESVQDEQAYADVDNFEQDLEQYQFNELEEIEQQSSFSSNQPTPDFQAGSSTEESLDPDAEWEKFSEAFAGQITDSNFDDDFSSYVVKPVEAKNVSEQPSISAPEESIGEFQDLDSMIDENFDLAAFDEDVFPEMPPANVSTGISTTLTPNRPVSVPPPPDTSKIEVSPLSVSTNSVPPNLISDPFEEALSNELLNNDYDLAVDLREEALANDLLNGYTSDESAIDKLTSNRPNLSTSPQNLSSPDNFDMESSDRDFLDDFDLDSIDTQLTGDDFDSGFAPAAISTGLTPPPPPPSPPITPVPSISTNQDITFPSVSNPPTPPPPPFLPPLPPKRNPAQAKPAPPSPSVPNAGYQRPSDQSRDRKPVSPIDEGWSELLDADTVLSGVLRSPTGSPYSEPSTSNPPRSGISAGSSVGQSSQSRDRNASNLPKRKDTGLPDFNDLGLEIHDDNTDWSGLLDSGDLSDSITSISGAQLPSRGRTPPLASPRSEMTGISETREIPRDRRKPVASFDATQARMAATPDQVDFNRFTEDNYAAYGYEPPSAPQPASPKQQTKLKIPSVSLESLWQDYLKIPAIGLGAIGGVFLLYTVFNRPIFDIGLRWGIFKDASGKDFTNADFKGAKLDNVDFSKATLTGAKMQDASLVGANFQEANLDGVNFSKANLNRARLIKASVIWAEFNNAQMNLVDLAGADLTRSNFASAKMEGANLKDSKIGAQGTEKATRFPATVLLAWQIVNEPREGRNLASQDLSGLNLSFASLKRANLSSAKLNYTDLTGTDLRGANLTGSQINGANLSGAKLTGINLTDVAFDPTKLPKTDEETICPNNQKGPCKF</sequence>
<dbReference type="Pfam" id="PF00805">
    <property type="entry name" value="Pentapeptide"/>
    <property type="match status" value="3"/>
</dbReference>
<feature type="region of interest" description="Disordered" evidence="1">
    <location>
        <begin position="958"/>
        <end position="1200"/>
    </location>
</feature>
<feature type="region of interest" description="Disordered" evidence="1">
    <location>
        <begin position="1"/>
        <end position="118"/>
    </location>
</feature>
<protein>
    <recommendedName>
        <fullName evidence="4">Pentapeptide repeat-containing protein</fullName>
    </recommendedName>
</protein>
<feature type="region of interest" description="Disordered" evidence="1">
    <location>
        <begin position="721"/>
        <end position="749"/>
    </location>
</feature>
<feature type="region of interest" description="Disordered" evidence="1">
    <location>
        <begin position="833"/>
        <end position="856"/>
    </location>
</feature>
<reference evidence="2 3" key="1">
    <citation type="submission" date="2020-03" db="EMBL/GenBank/DDBJ databases">
        <title>Draft Genome Sequence of 2-Methylisoborneol Producing Pseudanabaena yagii Strain GIHE-NHR1 Isolated from North Han River in South Korea.</title>
        <authorList>
            <person name="Jeong J."/>
        </authorList>
    </citation>
    <scope>NUCLEOTIDE SEQUENCE [LARGE SCALE GENOMIC DNA]</scope>
    <source>
        <strain evidence="2 3">GIHE-NHR1</strain>
    </source>
</reference>
<proteinExistence type="predicted"/>
<evidence type="ECO:0000313" key="2">
    <source>
        <dbReference type="EMBL" id="NMF58491.1"/>
    </source>
</evidence>
<feature type="compositionally biased region" description="Polar residues" evidence="1">
    <location>
        <begin position="100"/>
        <end position="117"/>
    </location>
</feature>
<feature type="compositionally biased region" description="Pro residues" evidence="1">
    <location>
        <begin position="1007"/>
        <end position="1025"/>
    </location>
</feature>
<dbReference type="RefSeq" id="WP_169363391.1">
    <property type="nucleotide sequence ID" value="NZ_JAAVJL010000001.1"/>
</dbReference>
<dbReference type="SUPFAM" id="SSF141571">
    <property type="entry name" value="Pentapeptide repeat-like"/>
    <property type="match status" value="2"/>
</dbReference>
<feature type="compositionally biased region" description="Low complexity" evidence="1">
    <location>
        <begin position="1097"/>
        <end position="1110"/>
    </location>
</feature>
<evidence type="ECO:0008006" key="4">
    <source>
        <dbReference type="Google" id="ProtNLM"/>
    </source>
</evidence>
<dbReference type="PANTHER" id="PTHR14136">
    <property type="entry name" value="BTB_POZ DOMAIN-CONTAINING PROTEIN KCTD9"/>
    <property type="match status" value="1"/>
</dbReference>
<dbReference type="Gene3D" id="2.160.20.80">
    <property type="entry name" value="E3 ubiquitin-protein ligase SopA"/>
    <property type="match status" value="2"/>
</dbReference>
<feature type="compositionally biased region" description="Polar residues" evidence="1">
    <location>
        <begin position="1081"/>
        <end position="1095"/>
    </location>
</feature>
<feature type="compositionally biased region" description="Low complexity" evidence="1">
    <location>
        <begin position="1145"/>
        <end position="1162"/>
    </location>
</feature>
<evidence type="ECO:0000313" key="3">
    <source>
        <dbReference type="Proteomes" id="UP000738376"/>
    </source>
</evidence>
<gene>
    <name evidence="2" type="ORF">HC246_10790</name>
</gene>
<dbReference type="PANTHER" id="PTHR14136:SF17">
    <property type="entry name" value="BTB_POZ DOMAIN-CONTAINING PROTEIN KCTD9"/>
    <property type="match status" value="1"/>
</dbReference>
<organism evidence="2 3">
    <name type="scientific">Pseudanabaena yagii GIHE-NHR1</name>
    <dbReference type="NCBI Taxonomy" id="2722753"/>
    <lineage>
        <taxon>Bacteria</taxon>
        <taxon>Bacillati</taxon>
        <taxon>Cyanobacteriota</taxon>
        <taxon>Cyanophyceae</taxon>
        <taxon>Pseudanabaenales</taxon>
        <taxon>Pseudanabaenaceae</taxon>
        <taxon>Pseudanabaena</taxon>
        <taxon>Pseudanabaena yagii</taxon>
    </lineage>
</organism>
<dbReference type="InterPro" id="IPR001646">
    <property type="entry name" value="5peptide_repeat"/>
</dbReference>
<feature type="compositionally biased region" description="Polar residues" evidence="1">
    <location>
        <begin position="41"/>
        <end position="74"/>
    </location>
</feature>
<dbReference type="Proteomes" id="UP000738376">
    <property type="component" value="Unassembled WGS sequence"/>
</dbReference>